<reference evidence="3 4" key="1">
    <citation type="submission" date="2017-08" db="EMBL/GenBank/DDBJ databases">
        <title>Infants hospitalized years apart are colonized by the same room-sourced microbial strains.</title>
        <authorList>
            <person name="Brooks B."/>
            <person name="Olm M.R."/>
            <person name="Firek B.A."/>
            <person name="Baker R."/>
            <person name="Thomas B.C."/>
            <person name="Morowitz M.J."/>
            <person name="Banfield J.F."/>
        </authorList>
    </citation>
    <scope>NUCLEOTIDE SEQUENCE [LARGE SCALE GENOMIC DNA]</scope>
    <source>
        <strain evidence="3">S2_003_000_R2_14</strain>
    </source>
</reference>
<organism evidence="3 4">
    <name type="scientific">Archangium gephyra</name>
    <dbReference type="NCBI Taxonomy" id="48"/>
    <lineage>
        <taxon>Bacteria</taxon>
        <taxon>Pseudomonadati</taxon>
        <taxon>Myxococcota</taxon>
        <taxon>Myxococcia</taxon>
        <taxon>Myxococcales</taxon>
        <taxon>Cystobacterineae</taxon>
        <taxon>Archangiaceae</taxon>
        <taxon>Archangium</taxon>
    </lineage>
</organism>
<name>A0A2W5VZC1_9BACT</name>
<evidence type="ECO:0000313" key="3">
    <source>
        <dbReference type="EMBL" id="PZR16081.1"/>
    </source>
</evidence>
<dbReference type="EMBL" id="QFQP01000004">
    <property type="protein sequence ID" value="PZR16081.1"/>
    <property type="molecule type" value="Genomic_DNA"/>
</dbReference>
<evidence type="ECO:0000256" key="1">
    <source>
        <dbReference type="SAM" id="MobiDB-lite"/>
    </source>
</evidence>
<comment type="caution">
    <text evidence="3">The sequence shown here is derived from an EMBL/GenBank/DDBJ whole genome shotgun (WGS) entry which is preliminary data.</text>
</comment>
<dbReference type="PANTHER" id="PTHR34351:SF1">
    <property type="entry name" value="SLR1927 PROTEIN"/>
    <property type="match status" value="1"/>
</dbReference>
<evidence type="ECO:0000256" key="2">
    <source>
        <dbReference type="SAM" id="Phobius"/>
    </source>
</evidence>
<feature type="transmembrane region" description="Helical" evidence="2">
    <location>
        <begin position="20"/>
        <end position="39"/>
    </location>
</feature>
<accession>A0A2W5VZC1</accession>
<keyword evidence="2" id="KW-0472">Membrane</keyword>
<keyword evidence="2" id="KW-0812">Transmembrane</keyword>
<feature type="region of interest" description="Disordered" evidence="1">
    <location>
        <begin position="181"/>
        <end position="205"/>
    </location>
</feature>
<keyword evidence="2" id="KW-1133">Transmembrane helix</keyword>
<protein>
    <submittedName>
        <fullName evidence="3">DUF58 domain-containing protein</fullName>
    </submittedName>
</protein>
<dbReference type="AlphaFoldDB" id="A0A2W5VZC1"/>
<feature type="transmembrane region" description="Helical" evidence="2">
    <location>
        <begin position="45"/>
        <end position="64"/>
    </location>
</feature>
<dbReference type="Proteomes" id="UP000249061">
    <property type="component" value="Unassembled WGS sequence"/>
</dbReference>
<evidence type="ECO:0000313" key="4">
    <source>
        <dbReference type="Proteomes" id="UP000249061"/>
    </source>
</evidence>
<dbReference type="PANTHER" id="PTHR34351">
    <property type="entry name" value="SLR1927 PROTEIN-RELATED"/>
    <property type="match status" value="1"/>
</dbReference>
<gene>
    <name evidence="3" type="ORF">DI536_07245</name>
</gene>
<sequence length="313" mass="34485">MATWRERWKRRLRPPRTLKATRVGRTYLVLTVGIGLGALNTGNNLLYLVLGFLLAIIVLSGVLSERVIADLKVRRVLPDGAYAGEPFPLRYEVTRTKGRAFAIRIAEADASLSGWAWIPTVLAGTPVVARADVTAPRRGPVALKELRISTFFPFGLFEKTRVAPVEDTLVVWPRRGFTCDPPAADSGLQQGEHGNQHHRDGAGDVQGLREIGDLEDARRVHWKKSAAVGRLLKVEREREDRQQYTLKIPDVTPGEALERACEETAALTNRLLNEGNDVGLDAGGRKLRPGSGPGHEKRILSALAMLGFQERSP</sequence>
<proteinExistence type="predicted"/>